<dbReference type="EMBL" id="JAIZAY010000002">
    <property type="protein sequence ID" value="KAJ8046876.1"/>
    <property type="molecule type" value="Genomic_DNA"/>
</dbReference>
<evidence type="ECO:0000256" key="5">
    <source>
        <dbReference type="ARBA" id="ARBA00022840"/>
    </source>
</evidence>
<dbReference type="InterPro" id="IPR027417">
    <property type="entry name" value="P-loop_NTPase"/>
</dbReference>
<feature type="domain" description="Orc1-like AAA ATPase" evidence="8">
    <location>
        <begin position="17"/>
        <end position="165"/>
    </location>
</feature>
<dbReference type="Pfam" id="PF14630">
    <property type="entry name" value="ORC5_C"/>
    <property type="match status" value="1"/>
</dbReference>
<dbReference type="Pfam" id="PF13191">
    <property type="entry name" value="AAA_16"/>
    <property type="match status" value="1"/>
</dbReference>
<dbReference type="InterPro" id="IPR047088">
    <property type="entry name" value="ORC5_C"/>
</dbReference>
<comment type="similarity">
    <text evidence="2">Belongs to the ORC5 family.</text>
</comment>
<evidence type="ECO:0000256" key="1">
    <source>
        <dbReference type="ARBA" id="ARBA00004123"/>
    </source>
</evidence>
<keyword evidence="5" id="KW-0067">ATP-binding</keyword>
<accession>A0A9Q1HJ41</accession>
<dbReference type="FunFam" id="3.40.50.300:FF:000673">
    <property type="entry name" value="Origin recognition complex subunit 5"/>
    <property type="match status" value="1"/>
</dbReference>
<reference evidence="11" key="1">
    <citation type="submission" date="2021-10" db="EMBL/GenBank/DDBJ databases">
        <title>Tropical sea cucumber genome reveals ecological adaptation and Cuvierian tubules defense mechanism.</title>
        <authorList>
            <person name="Chen T."/>
        </authorList>
    </citation>
    <scope>NUCLEOTIDE SEQUENCE</scope>
    <source>
        <strain evidence="11">Nanhai2018</strain>
        <tissue evidence="11">Muscle</tissue>
    </source>
</reference>
<keyword evidence="4" id="KW-0547">Nucleotide-binding</keyword>
<dbReference type="GO" id="GO:0003688">
    <property type="term" value="F:DNA replication origin binding"/>
    <property type="evidence" value="ECO:0007669"/>
    <property type="project" value="TreeGrafter"/>
</dbReference>
<name>A0A9Q1HJ41_HOLLE</name>
<evidence type="ECO:0000256" key="3">
    <source>
        <dbReference type="ARBA" id="ARBA00022705"/>
    </source>
</evidence>
<evidence type="ECO:0000259" key="9">
    <source>
        <dbReference type="Pfam" id="PF14630"/>
    </source>
</evidence>
<dbReference type="InterPro" id="IPR041664">
    <property type="entry name" value="AAA_16"/>
</dbReference>
<keyword evidence="6" id="KW-0539">Nucleus</keyword>
<dbReference type="InterPro" id="IPR048866">
    <property type="entry name" value="ORC5_lid"/>
</dbReference>
<evidence type="ECO:0000256" key="7">
    <source>
        <dbReference type="ARBA" id="ARBA00069657"/>
    </source>
</evidence>
<keyword evidence="3" id="KW-0235">DNA replication</keyword>
<dbReference type="Gene3D" id="3.40.50.300">
    <property type="entry name" value="P-loop containing nucleotide triphosphate hydrolases"/>
    <property type="match status" value="1"/>
</dbReference>
<evidence type="ECO:0000256" key="4">
    <source>
        <dbReference type="ARBA" id="ARBA00022741"/>
    </source>
</evidence>
<comment type="subcellular location">
    <subcellularLocation>
        <location evidence="1">Nucleus</location>
    </subcellularLocation>
</comment>
<dbReference type="GO" id="GO:0005524">
    <property type="term" value="F:ATP binding"/>
    <property type="evidence" value="ECO:0007669"/>
    <property type="project" value="UniProtKB-KW"/>
</dbReference>
<evidence type="ECO:0000313" key="11">
    <source>
        <dbReference type="EMBL" id="KAJ8046876.1"/>
    </source>
</evidence>
<gene>
    <name evidence="11" type="ORF">HOLleu_05703</name>
</gene>
<dbReference type="PANTHER" id="PTHR12705">
    <property type="entry name" value="ORIGIN RECOGNITION COMPLEX SUBUNIT 5"/>
    <property type="match status" value="1"/>
</dbReference>
<protein>
    <recommendedName>
        <fullName evidence="7">Origin recognition complex subunit 5</fullName>
    </recommendedName>
</protein>
<evidence type="ECO:0000256" key="6">
    <source>
        <dbReference type="ARBA" id="ARBA00023242"/>
    </source>
</evidence>
<dbReference type="GO" id="GO:0006270">
    <property type="term" value="P:DNA replication initiation"/>
    <property type="evidence" value="ECO:0007669"/>
    <property type="project" value="TreeGrafter"/>
</dbReference>
<organism evidence="11 12">
    <name type="scientific">Holothuria leucospilota</name>
    <name type="common">Black long sea cucumber</name>
    <name type="synonym">Mertensiothuria leucospilota</name>
    <dbReference type="NCBI Taxonomy" id="206669"/>
    <lineage>
        <taxon>Eukaryota</taxon>
        <taxon>Metazoa</taxon>
        <taxon>Echinodermata</taxon>
        <taxon>Eleutherozoa</taxon>
        <taxon>Echinozoa</taxon>
        <taxon>Holothuroidea</taxon>
        <taxon>Aspidochirotacea</taxon>
        <taxon>Aspidochirotida</taxon>
        <taxon>Holothuriidae</taxon>
        <taxon>Holothuria</taxon>
    </lineage>
</organism>
<dbReference type="PANTHER" id="PTHR12705:SF0">
    <property type="entry name" value="ORIGIN RECOGNITION COMPLEX SUBUNIT 5"/>
    <property type="match status" value="1"/>
</dbReference>
<sequence>MTMSQPLTSTGTWNQEILCRNKQITLLQLLMGKKSHATPPAIFIYGHSSTGKTFVTKKLLKSTEAPHASINCVECYSQRLLYEEILGQLSGQVLCAENNYTRSSRCETMNEFVRLLKIVIEENEWEDQTVYIVLDNAERLRNMEGHILPVFLRLSELSKCNVCVILLTQIIWEKFSATSGYVEPLKIHFPDYSKNELLEIMTLDTPEGFSKAFYSSYVNLLLSVFHMACRDLSELRHLALINFPKYIQPIEKGEATQTDVHKLWRNIEPHLKKALQTLFLREVSSSQWEEYQENDSSSLPPLLSSTTQVELPFYSKYLLIAAYLASYNPAKSDRRFFAKNHGKIQQTKRMKKAEASSQLIGPKVFQLERLMAIFYSIVDVRVTPSAELFAQISSLVSLQMLSQIGSGDQLDTPKFRCCVSLEFIRSVSRTVNFDIMKYLYEFAA</sequence>
<feature type="domain" description="Origin recognition complex subunit 5 C-terminal" evidence="9">
    <location>
        <begin position="311"/>
        <end position="439"/>
    </location>
</feature>
<dbReference type="AlphaFoldDB" id="A0A9Q1HJ41"/>
<dbReference type="InterPro" id="IPR020796">
    <property type="entry name" value="ORC5"/>
</dbReference>
<proteinExistence type="inferred from homology"/>
<evidence type="ECO:0000256" key="2">
    <source>
        <dbReference type="ARBA" id="ARBA00006269"/>
    </source>
</evidence>
<evidence type="ECO:0000259" key="8">
    <source>
        <dbReference type="Pfam" id="PF13191"/>
    </source>
</evidence>
<comment type="caution">
    <text evidence="11">The sequence shown here is derived from an EMBL/GenBank/DDBJ whole genome shotgun (WGS) entry which is preliminary data.</text>
</comment>
<dbReference type="Pfam" id="PF21639">
    <property type="entry name" value="ORC5_lid"/>
    <property type="match status" value="1"/>
</dbReference>
<dbReference type="OrthoDB" id="365981at2759"/>
<dbReference type="GO" id="GO:0005664">
    <property type="term" value="C:nuclear origin of replication recognition complex"/>
    <property type="evidence" value="ECO:0007669"/>
    <property type="project" value="TreeGrafter"/>
</dbReference>
<evidence type="ECO:0000259" key="10">
    <source>
        <dbReference type="Pfam" id="PF21639"/>
    </source>
</evidence>
<feature type="domain" description="ORC5 lid" evidence="10">
    <location>
        <begin position="214"/>
        <end position="279"/>
    </location>
</feature>
<evidence type="ECO:0000313" key="12">
    <source>
        <dbReference type="Proteomes" id="UP001152320"/>
    </source>
</evidence>
<dbReference type="Proteomes" id="UP001152320">
    <property type="component" value="Chromosome 2"/>
</dbReference>
<dbReference type="SUPFAM" id="SSF52540">
    <property type="entry name" value="P-loop containing nucleoside triphosphate hydrolases"/>
    <property type="match status" value="1"/>
</dbReference>
<keyword evidence="12" id="KW-1185">Reference proteome</keyword>